<dbReference type="KEGG" id="psey:GU243_23910"/>
<dbReference type="EMBL" id="CP047900">
    <property type="protein sequence ID" value="QHK22612.1"/>
    <property type="molecule type" value="Genomic_DNA"/>
</dbReference>
<reference evidence="1 2" key="1">
    <citation type="submission" date="2020-01" db="EMBL/GenBank/DDBJ databases">
        <title>Pseudarthrobacter psychrotolerans sp. nov., isolated from antarctic soil.</title>
        <authorList>
            <person name="Shin Y."/>
            <person name="Park W."/>
        </authorList>
    </citation>
    <scope>NUCLEOTIDE SEQUENCE [LARGE SCALE GENOMIC DNA]</scope>
    <source>
        <strain evidence="1 2">YJ56</strain>
        <plasmid evidence="1 2">unnamed2</plasmid>
    </source>
</reference>
<dbReference type="AlphaFoldDB" id="A0A6P1NY99"/>
<protein>
    <submittedName>
        <fullName evidence="1">Uncharacterized protein</fullName>
    </submittedName>
</protein>
<sequence>MNSGDWRPFGQDDDEPLYDALHDGVPPWMRKAHFTWQKEILNYLLTDKDDHAGLHRIEQDLRCEIAIPSGATHLGLILAVISHFQNLNAELTLTDYLLSRASIDDAEALDDLMKPGSPFEKLDKLLARSGSMWTIGIRRAGRTGLLHRVPEGVRIATDDVIRSSGQAGKTLALAWGAAFGLEPSPREAYRLAVEAVEDAAVPLIGFTAREKPTLGHVIRKLNGTTFDAAGWTLPFQGEDEHYSNGKTVVAMLKTLWAGQVDRHGGDHEHATKVAISQEAAESAVLLAVPLVHWFTSGTVLHRAEG</sequence>
<keyword evidence="1" id="KW-0614">Plasmid</keyword>
<keyword evidence="2" id="KW-1185">Reference proteome</keyword>
<geneLocation type="plasmid" evidence="1 2">
    <name>unnamed2</name>
</geneLocation>
<dbReference type="Proteomes" id="UP000464186">
    <property type="component" value="Plasmid unnamed2"/>
</dbReference>
<name>A0A6P1NY99_9MICC</name>
<proteinExistence type="predicted"/>
<evidence type="ECO:0000313" key="1">
    <source>
        <dbReference type="EMBL" id="QHK22612.1"/>
    </source>
</evidence>
<evidence type="ECO:0000313" key="2">
    <source>
        <dbReference type="Proteomes" id="UP000464186"/>
    </source>
</evidence>
<accession>A0A6P1NY99</accession>
<gene>
    <name evidence="1" type="ORF">GU243_23910</name>
</gene>
<organism evidence="1 2">
    <name type="scientific">Pseudarthrobacter psychrotolerans</name>
    <dbReference type="NCBI Taxonomy" id="2697569"/>
    <lineage>
        <taxon>Bacteria</taxon>
        <taxon>Bacillati</taxon>
        <taxon>Actinomycetota</taxon>
        <taxon>Actinomycetes</taxon>
        <taxon>Micrococcales</taxon>
        <taxon>Micrococcaceae</taxon>
        <taxon>Pseudarthrobacter</taxon>
    </lineage>
</organism>